<evidence type="ECO:0000256" key="2">
    <source>
        <dbReference type="ARBA" id="ARBA00022723"/>
    </source>
</evidence>
<proteinExistence type="inferred from homology"/>
<feature type="domain" description="Sulfatase N-terminal" evidence="5">
    <location>
        <begin position="3"/>
        <end position="166"/>
    </location>
</feature>
<organism evidence="6">
    <name type="scientific">marine sediment metagenome</name>
    <dbReference type="NCBI Taxonomy" id="412755"/>
    <lineage>
        <taxon>unclassified sequences</taxon>
        <taxon>metagenomes</taxon>
        <taxon>ecological metagenomes</taxon>
    </lineage>
</organism>
<keyword evidence="3" id="KW-0378">Hydrolase</keyword>
<evidence type="ECO:0000256" key="1">
    <source>
        <dbReference type="ARBA" id="ARBA00008779"/>
    </source>
</evidence>
<comment type="similarity">
    <text evidence="1">Belongs to the sulfatase family.</text>
</comment>
<evidence type="ECO:0000313" key="6">
    <source>
        <dbReference type="EMBL" id="GAG97586.1"/>
    </source>
</evidence>
<dbReference type="PANTHER" id="PTHR42693:SF33">
    <property type="entry name" value="ARYLSULFATASE"/>
    <property type="match status" value="1"/>
</dbReference>
<evidence type="ECO:0000256" key="4">
    <source>
        <dbReference type="ARBA" id="ARBA00022837"/>
    </source>
</evidence>
<evidence type="ECO:0000256" key="3">
    <source>
        <dbReference type="ARBA" id="ARBA00022801"/>
    </source>
</evidence>
<dbReference type="InterPro" id="IPR024607">
    <property type="entry name" value="Sulfatase_CS"/>
</dbReference>
<keyword evidence="2" id="KW-0479">Metal-binding</keyword>
<dbReference type="InterPro" id="IPR000917">
    <property type="entry name" value="Sulfatase_N"/>
</dbReference>
<name>X1DME6_9ZZZZ</name>
<sequence>MRPNILFIMSDDHAAHAMSCYGSRINRTPHLDRIAHGGMRFDNCFCTNSICAPSRATILTGQHTHINGVRTLGDRFDNRRTHVAKLLQQADYQTAVFGKWHLGEGKQHEPTGFDEWCVLPGQGKYHDPDFIDPEGSKSFIGYATDLITDMSLDWLKRRDKSKPFML</sequence>
<feature type="non-terminal residue" evidence="6">
    <location>
        <position position="166"/>
    </location>
</feature>
<accession>X1DME6</accession>
<dbReference type="GO" id="GO:0004065">
    <property type="term" value="F:arylsulfatase activity"/>
    <property type="evidence" value="ECO:0007669"/>
    <property type="project" value="TreeGrafter"/>
</dbReference>
<dbReference type="Pfam" id="PF00884">
    <property type="entry name" value="Sulfatase"/>
    <property type="match status" value="1"/>
</dbReference>
<reference evidence="6" key="1">
    <citation type="journal article" date="2014" name="Front. Microbiol.">
        <title>High frequency of phylogenetically diverse reductive dehalogenase-homologous genes in deep subseafloor sedimentary metagenomes.</title>
        <authorList>
            <person name="Kawai M."/>
            <person name="Futagami T."/>
            <person name="Toyoda A."/>
            <person name="Takaki Y."/>
            <person name="Nishi S."/>
            <person name="Hori S."/>
            <person name="Arai W."/>
            <person name="Tsubouchi T."/>
            <person name="Morono Y."/>
            <person name="Uchiyama I."/>
            <person name="Ito T."/>
            <person name="Fujiyama A."/>
            <person name="Inagaki F."/>
            <person name="Takami H."/>
        </authorList>
    </citation>
    <scope>NUCLEOTIDE SEQUENCE</scope>
    <source>
        <strain evidence="6">Expedition CK06-06</strain>
    </source>
</reference>
<dbReference type="AlphaFoldDB" id="X1DME6"/>
<keyword evidence="4" id="KW-0106">Calcium</keyword>
<protein>
    <recommendedName>
        <fullName evidence="5">Sulfatase N-terminal domain-containing protein</fullName>
    </recommendedName>
</protein>
<dbReference type="InterPro" id="IPR050738">
    <property type="entry name" value="Sulfatase"/>
</dbReference>
<comment type="caution">
    <text evidence="6">The sequence shown here is derived from an EMBL/GenBank/DDBJ whole genome shotgun (WGS) entry which is preliminary data.</text>
</comment>
<dbReference type="Gene3D" id="3.40.720.10">
    <property type="entry name" value="Alkaline Phosphatase, subunit A"/>
    <property type="match status" value="1"/>
</dbReference>
<dbReference type="PANTHER" id="PTHR42693">
    <property type="entry name" value="ARYLSULFATASE FAMILY MEMBER"/>
    <property type="match status" value="1"/>
</dbReference>
<dbReference type="InterPro" id="IPR017850">
    <property type="entry name" value="Alkaline_phosphatase_core_sf"/>
</dbReference>
<dbReference type="EMBL" id="BART01019897">
    <property type="protein sequence ID" value="GAG97586.1"/>
    <property type="molecule type" value="Genomic_DNA"/>
</dbReference>
<dbReference type="GO" id="GO:0046872">
    <property type="term" value="F:metal ion binding"/>
    <property type="evidence" value="ECO:0007669"/>
    <property type="project" value="UniProtKB-KW"/>
</dbReference>
<dbReference type="SUPFAM" id="SSF53649">
    <property type="entry name" value="Alkaline phosphatase-like"/>
    <property type="match status" value="1"/>
</dbReference>
<evidence type="ECO:0000259" key="5">
    <source>
        <dbReference type="Pfam" id="PF00884"/>
    </source>
</evidence>
<gene>
    <name evidence="6" type="ORF">S01H4_37100</name>
</gene>
<dbReference type="PROSITE" id="PS00523">
    <property type="entry name" value="SULFATASE_1"/>
    <property type="match status" value="1"/>
</dbReference>